<reference evidence="4" key="1">
    <citation type="journal article" date="2023" name="Int. J. Mol. Sci.">
        <title>Genomic and Metabolic Characterization of Plant Growth-Promoting Rhizobacteria Isolated from Nodules of Clovers Grown in Non-Farmed Soil.</title>
        <authorList>
            <person name="Wojcik M."/>
            <person name="Koper P."/>
            <person name="Zebracki K."/>
            <person name="Marczak M."/>
            <person name="Mazur A."/>
        </authorList>
    </citation>
    <scope>NUCLEOTIDE SEQUENCE [LARGE SCALE GENOMIC DNA]</scope>
    <source>
        <strain evidence="4">KB12</strain>
    </source>
</reference>
<sequence>MLHQFTQVDFTHFKAFKRFTLKLKNFNILVGPNNSGKSTILAAFRILAAAMRRASARKATLVRGPNGMVAGYEIDLSSISVAEENIFYNYDDEEAASVVFQLSNQNSLTLYFPEQGVCCLLPDAQGKNFGSPSTFEKHFNCPIGFVPILGPVDHHEQLYEREAARLALFSYTAARNFRNIWHHFPKRFDEFRDLLQQTWPGMDIQRPEIDRTHDKPRLHMYCPENRRSRELFWSGFGFQVWCQMLTHVIQSSKSSIFLIDEPDIYLHSELQRQLLGILRTLGPDILLATHSTEMITEAETNDIVLINKGKTSAKRINDPSELSHVFNVIGSNLNPILTQLAKTRRVLFVEGKDFQILGRFARKLGATGVGNRRDFAVVPIEGFNPERIKHLKAGMEATLGAKIHAAAILDRDYRSTEECGYIENKCRDFCDFIAIHRRKEIESFVLVPKAIDRAISHRLAEQAKRSGRDVKHVGEIDILPQLLKFCEEKKNYVSAQYVNSRTLFEKANPTGRHPAKYTEIALQEFDEKWKDGDRCFELVPAKDALGVLNAFIAEKFGISITPSAVIDAMYADEIPRDMANLVEELEKFSKLAPE</sequence>
<dbReference type="PANTHER" id="PTHR43581:SF4">
    <property type="entry name" value="ATP_GTP PHOSPHATASE"/>
    <property type="match status" value="1"/>
</dbReference>
<evidence type="ECO:0000259" key="1">
    <source>
        <dbReference type="Pfam" id="PF13175"/>
    </source>
</evidence>
<protein>
    <submittedName>
        <fullName evidence="3">AAA family ATPase</fullName>
    </submittedName>
</protein>
<accession>A0ABU3YNW3</accession>
<dbReference type="Proteomes" id="UP001187203">
    <property type="component" value="Unassembled WGS sequence"/>
</dbReference>
<dbReference type="EMBL" id="JAWJWI010000009">
    <property type="protein sequence ID" value="MDV4187525.1"/>
    <property type="molecule type" value="Genomic_DNA"/>
</dbReference>
<dbReference type="Gene3D" id="3.40.50.300">
    <property type="entry name" value="P-loop containing nucleotide triphosphate hydrolases"/>
    <property type="match status" value="2"/>
</dbReference>
<dbReference type="InterPro" id="IPR027417">
    <property type="entry name" value="P-loop_NTPase"/>
</dbReference>
<dbReference type="InterPro" id="IPR051396">
    <property type="entry name" value="Bact_Antivir_Def_Nuclease"/>
</dbReference>
<proteinExistence type="predicted"/>
<dbReference type="Pfam" id="PF13175">
    <property type="entry name" value="AAA_15"/>
    <property type="match status" value="1"/>
</dbReference>
<name>A0ABU3YNW3_9HYPH</name>
<dbReference type="PANTHER" id="PTHR43581">
    <property type="entry name" value="ATP/GTP PHOSPHATASE"/>
    <property type="match status" value="1"/>
</dbReference>
<dbReference type="InterPro" id="IPR041685">
    <property type="entry name" value="AAA_GajA/Old/RecF-like"/>
</dbReference>
<organism evidence="3 4">
    <name type="scientific">Rhizobium brockwellii</name>
    <dbReference type="NCBI Taxonomy" id="3019932"/>
    <lineage>
        <taxon>Bacteria</taxon>
        <taxon>Pseudomonadati</taxon>
        <taxon>Pseudomonadota</taxon>
        <taxon>Alphaproteobacteria</taxon>
        <taxon>Hyphomicrobiales</taxon>
        <taxon>Rhizobiaceae</taxon>
        <taxon>Rhizobium/Agrobacterium group</taxon>
        <taxon>Rhizobium</taxon>
    </lineage>
</organism>
<dbReference type="SUPFAM" id="SSF52540">
    <property type="entry name" value="P-loop containing nucleoside triphosphate hydrolases"/>
    <property type="match status" value="1"/>
</dbReference>
<keyword evidence="4" id="KW-1185">Reference proteome</keyword>
<dbReference type="CDD" id="cd00267">
    <property type="entry name" value="ABC_ATPase"/>
    <property type="match status" value="1"/>
</dbReference>
<dbReference type="RefSeq" id="WP_317276505.1">
    <property type="nucleotide sequence ID" value="NZ_JAWJWH010000010.1"/>
</dbReference>
<feature type="domain" description="ATPase AAA-type core" evidence="2">
    <location>
        <begin position="167"/>
        <end position="293"/>
    </location>
</feature>
<comment type="caution">
    <text evidence="3">The sequence shown here is derived from an EMBL/GenBank/DDBJ whole genome shotgun (WGS) entry which is preliminary data.</text>
</comment>
<gene>
    <name evidence="3" type="ORF">R1523_18710</name>
</gene>
<dbReference type="Pfam" id="PF13304">
    <property type="entry name" value="AAA_21"/>
    <property type="match status" value="1"/>
</dbReference>
<evidence type="ECO:0000313" key="3">
    <source>
        <dbReference type="EMBL" id="MDV4187525.1"/>
    </source>
</evidence>
<evidence type="ECO:0000313" key="4">
    <source>
        <dbReference type="Proteomes" id="UP001187203"/>
    </source>
</evidence>
<feature type="domain" description="Endonuclease GajA/Old nuclease/RecF-like AAA" evidence="1">
    <location>
        <begin position="13"/>
        <end position="92"/>
    </location>
</feature>
<dbReference type="InterPro" id="IPR003959">
    <property type="entry name" value="ATPase_AAA_core"/>
</dbReference>
<evidence type="ECO:0000259" key="2">
    <source>
        <dbReference type="Pfam" id="PF13304"/>
    </source>
</evidence>